<keyword evidence="4" id="KW-1185">Reference proteome</keyword>
<evidence type="ECO:0000313" key="4">
    <source>
        <dbReference type="Proteomes" id="UP000006250"/>
    </source>
</evidence>
<reference evidence="3 4" key="1">
    <citation type="submission" date="2010-08" db="EMBL/GenBank/DDBJ databases">
        <title>The draft genome of Desulfovibrio fructosovorans JJ.</title>
        <authorList>
            <consortium name="US DOE Joint Genome Institute (JGI-PGF)"/>
            <person name="Lucas S."/>
            <person name="Copeland A."/>
            <person name="Lapidus A."/>
            <person name="Cheng J.-F."/>
            <person name="Bruce D."/>
            <person name="Goodwin L."/>
            <person name="Pitluck S."/>
            <person name="Land M.L."/>
            <person name="Hauser L."/>
            <person name="Chang Y.-J."/>
            <person name="Jeffries C."/>
            <person name="Wall J.D."/>
            <person name="Stahl D.A."/>
            <person name="Arkin A.P."/>
            <person name="Dehal P."/>
            <person name="Stolyar S.M."/>
            <person name="Hazen T.C."/>
            <person name="Woyke T.J."/>
        </authorList>
    </citation>
    <scope>NUCLEOTIDE SEQUENCE [LARGE SCALE GENOMIC DNA]</scope>
    <source>
        <strain evidence="3 4">JJ</strain>
    </source>
</reference>
<evidence type="ECO:0000256" key="1">
    <source>
        <dbReference type="SAM" id="MobiDB-lite"/>
    </source>
</evidence>
<organism evidence="3 4">
    <name type="scientific">Solidesulfovibrio fructosivorans JJ]</name>
    <dbReference type="NCBI Taxonomy" id="596151"/>
    <lineage>
        <taxon>Bacteria</taxon>
        <taxon>Pseudomonadati</taxon>
        <taxon>Thermodesulfobacteriota</taxon>
        <taxon>Desulfovibrionia</taxon>
        <taxon>Desulfovibrionales</taxon>
        <taxon>Desulfovibrionaceae</taxon>
        <taxon>Solidesulfovibrio</taxon>
    </lineage>
</organism>
<accession>E1JSW8</accession>
<dbReference type="RefSeq" id="WP_005991143.1">
    <property type="nucleotide sequence ID" value="NZ_AECZ01000003.1"/>
</dbReference>
<dbReference type="EMBL" id="AECZ01000003">
    <property type="protein sequence ID" value="EFL52601.1"/>
    <property type="molecule type" value="Genomic_DNA"/>
</dbReference>
<evidence type="ECO:0008006" key="5">
    <source>
        <dbReference type="Google" id="ProtNLM"/>
    </source>
</evidence>
<name>E1JSW8_SOLFR</name>
<feature type="region of interest" description="Disordered" evidence="1">
    <location>
        <begin position="34"/>
        <end position="64"/>
    </location>
</feature>
<comment type="caution">
    <text evidence="3">The sequence shown here is derived from an EMBL/GenBank/DDBJ whole genome shotgun (WGS) entry which is preliminary data.</text>
</comment>
<feature type="chain" id="PRO_5005672702" description="Lipoprotein" evidence="2">
    <location>
        <begin position="25"/>
        <end position="306"/>
    </location>
</feature>
<evidence type="ECO:0000256" key="2">
    <source>
        <dbReference type="SAM" id="SignalP"/>
    </source>
</evidence>
<protein>
    <recommendedName>
        <fullName evidence="5">Lipoprotein</fullName>
    </recommendedName>
</protein>
<dbReference type="STRING" id="596151.DesfrDRAFT_0707"/>
<evidence type="ECO:0000313" key="3">
    <source>
        <dbReference type="EMBL" id="EFL52601.1"/>
    </source>
</evidence>
<gene>
    <name evidence="3" type="ORF">DesfrDRAFT_0707</name>
</gene>
<feature type="compositionally biased region" description="Pro residues" evidence="1">
    <location>
        <begin position="34"/>
        <end position="44"/>
    </location>
</feature>
<sequence length="306" mass="32570" precursor="true">MGRVCLAFAGLVAAWLLVAAPAVAVDPANLPEPLPAPAPAPAPEPEAAQAGPRATPPGRAPGDVRRHVSDARVFSATSTCFYGPSIERGQARHLCVNQTRGKLIDTAASNLAADPGVARLRLSHRDLRAFADSLMRVSVADEEIRPVPDGTAVRLTLRAETPAEALESHLAAFAADGKLRAAALAETAKRDRLAAEARMAAVPFGADREFAAKGMENRMREDASFAARRVVPGMSMSQVKELMGDPAALKQAVIGPESYVCAGYGRIWVVFRDGLVSCLRTRLDYVDRYATDCHCAGNYTTILKND</sequence>
<dbReference type="Proteomes" id="UP000006250">
    <property type="component" value="Unassembled WGS sequence"/>
</dbReference>
<dbReference type="eggNOG" id="ENOG50317T5">
    <property type="taxonomic scope" value="Bacteria"/>
</dbReference>
<proteinExistence type="predicted"/>
<keyword evidence="2" id="KW-0732">Signal</keyword>
<dbReference type="AlphaFoldDB" id="E1JSW8"/>
<feature type="signal peptide" evidence="2">
    <location>
        <begin position="1"/>
        <end position="24"/>
    </location>
</feature>